<dbReference type="PROSITE" id="PS51257">
    <property type="entry name" value="PROKAR_LIPOPROTEIN"/>
    <property type="match status" value="1"/>
</dbReference>
<evidence type="ECO:0000256" key="1">
    <source>
        <dbReference type="SAM" id="MobiDB-lite"/>
    </source>
</evidence>
<dbReference type="AlphaFoldDB" id="A0A7I9UY60"/>
<keyword evidence="2" id="KW-0732">Signal</keyword>
<dbReference type="InterPro" id="IPR000073">
    <property type="entry name" value="AB_hydrolase_1"/>
</dbReference>
<feature type="signal peptide" evidence="2">
    <location>
        <begin position="1"/>
        <end position="24"/>
    </location>
</feature>
<evidence type="ECO:0000313" key="6">
    <source>
        <dbReference type="Proteomes" id="UP000444980"/>
    </source>
</evidence>
<evidence type="ECO:0000313" key="5">
    <source>
        <dbReference type="EMBL" id="GED97849.1"/>
    </source>
</evidence>
<evidence type="ECO:0000259" key="3">
    <source>
        <dbReference type="Pfam" id="PF00561"/>
    </source>
</evidence>
<reference evidence="6" key="1">
    <citation type="submission" date="2019-06" db="EMBL/GenBank/DDBJ databases">
        <title>Gordonia isolated from sludge of a wastewater treatment plant.</title>
        <authorList>
            <person name="Tamura T."/>
            <person name="Aoyama K."/>
            <person name="Kang Y."/>
            <person name="Saito S."/>
            <person name="Akiyama N."/>
            <person name="Yazawa K."/>
            <person name="Gonoi T."/>
            <person name="Mikami Y."/>
        </authorList>
    </citation>
    <scope>NUCLEOTIDE SEQUENCE [LARGE SCALE GENOMIC DNA]</scope>
    <source>
        <strain evidence="6">NBRC 107697</strain>
    </source>
</reference>
<feature type="domain" description="AB hydrolase-1" evidence="3">
    <location>
        <begin position="223"/>
        <end position="311"/>
    </location>
</feature>
<evidence type="ECO:0000256" key="2">
    <source>
        <dbReference type="SAM" id="SignalP"/>
    </source>
</evidence>
<protein>
    <recommendedName>
        <fullName evidence="7">Protease</fullName>
    </recommendedName>
</protein>
<comment type="caution">
    <text evidence="5">The sequence shown here is derived from an EMBL/GenBank/DDBJ whole genome shotgun (WGS) entry which is preliminary data.</text>
</comment>
<name>A0A7I9UY60_9ACTN</name>
<evidence type="ECO:0008006" key="7">
    <source>
        <dbReference type="Google" id="ProtNLM"/>
    </source>
</evidence>
<feature type="chain" id="PRO_5039496876" description="Protease" evidence="2">
    <location>
        <begin position="25"/>
        <end position="525"/>
    </location>
</feature>
<feature type="region of interest" description="Disordered" evidence="1">
    <location>
        <begin position="38"/>
        <end position="57"/>
    </location>
</feature>
<feature type="domain" description="Peptidase S33 tripeptidyl aminopeptidase-like C-terminal" evidence="4">
    <location>
        <begin position="420"/>
        <end position="511"/>
    </location>
</feature>
<dbReference type="SUPFAM" id="SSF53474">
    <property type="entry name" value="alpha/beta-Hydrolases"/>
    <property type="match status" value="1"/>
</dbReference>
<organism evidence="5 6">
    <name type="scientific">Gordonia crocea</name>
    <dbReference type="NCBI Taxonomy" id="589162"/>
    <lineage>
        <taxon>Bacteria</taxon>
        <taxon>Bacillati</taxon>
        <taxon>Actinomycetota</taxon>
        <taxon>Actinomycetes</taxon>
        <taxon>Mycobacteriales</taxon>
        <taxon>Gordoniaceae</taxon>
        <taxon>Gordonia</taxon>
    </lineage>
</organism>
<dbReference type="Pfam" id="PF00561">
    <property type="entry name" value="Abhydrolase_1"/>
    <property type="match status" value="1"/>
</dbReference>
<dbReference type="OrthoDB" id="5166357at2"/>
<dbReference type="Proteomes" id="UP000444980">
    <property type="component" value="Unassembled WGS sequence"/>
</dbReference>
<dbReference type="RefSeq" id="WP_161927119.1">
    <property type="nucleotide sequence ID" value="NZ_BJOU01000001.1"/>
</dbReference>
<dbReference type="InterPro" id="IPR029058">
    <property type="entry name" value="AB_hydrolase_fold"/>
</dbReference>
<proteinExistence type="predicted"/>
<dbReference type="InterPro" id="IPR013595">
    <property type="entry name" value="Pept_S33_TAP-like_C"/>
</dbReference>
<dbReference type="Pfam" id="PF08386">
    <property type="entry name" value="Abhydrolase_4"/>
    <property type="match status" value="1"/>
</dbReference>
<evidence type="ECO:0000259" key="4">
    <source>
        <dbReference type="Pfam" id="PF08386"/>
    </source>
</evidence>
<accession>A0A7I9UY60</accession>
<keyword evidence="6" id="KW-1185">Reference proteome</keyword>
<dbReference type="Gene3D" id="3.40.50.1820">
    <property type="entry name" value="alpha/beta hydrolase"/>
    <property type="match status" value="1"/>
</dbReference>
<dbReference type="GO" id="GO:0003824">
    <property type="term" value="F:catalytic activity"/>
    <property type="evidence" value="ECO:0007669"/>
    <property type="project" value="UniProtKB-ARBA"/>
</dbReference>
<gene>
    <name evidence="5" type="ORF">nbrc107697_18880</name>
</gene>
<dbReference type="EMBL" id="BJOU01000001">
    <property type="protein sequence ID" value="GED97849.1"/>
    <property type="molecule type" value="Genomic_DNA"/>
</dbReference>
<sequence>MHLHGARLGTAARLLILPLSGLLAVGCAVGPTTGPAVVRDGGSPGVESSTAKQAPPFPALSGVKADVSWRPCPAATVERYGAAPGTGITVQCATMMNQADPGTGGGESVSVPLVRIRASNTPADAAPIVLVTGADLPAPQLALTLAGGPAASALLAKHPLVAVEQRGFLDVDCMTRADRRTLADGGQSGPGDNAKARVQRVAEAARSAADSCTDTLDGNALAFTYALAATDIEALRRTWDVDYLALIGVGSGSRVALSYAAQYPNRVGRLILDSPTPFTGSARDRETTRVRGVEQALDTFTRRCTTNPGCRGRVDNPPAVLKSVLDKARAGTLNGLTDAAVAETVTLRIGLATQPEALRTLVAALAAADRGDTGALAEMTRRTAALQSADGVHVSRCNNVTGTAGINEIEALTGDWAKQYPLVGQTLAVSLAQCTGWGTSAPAPAPTAFAVPPLVFGAGSDPVNGSDPTVLNRLFAAAKTQPVSVSWDGVGYSVVAHSTCAAGIVNEFLAAKALGTARSRACPAE</sequence>